<evidence type="ECO:0000313" key="1">
    <source>
        <dbReference type="EMBL" id="SDK70485.1"/>
    </source>
</evidence>
<dbReference type="Gene3D" id="3.40.30.10">
    <property type="entry name" value="Glutaredoxin"/>
    <property type="match status" value="1"/>
</dbReference>
<reference evidence="1 2" key="1">
    <citation type="submission" date="2016-10" db="EMBL/GenBank/DDBJ databases">
        <authorList>
            <person name="de Groot N.N."/>
        </authorList>
    </citation>
    <scope>NUCLEOTIDE SEQUENCE [LARGE SCALE GENOMIC DNA]</scope>
    <source>
        <strain evidence="1 2">CGMCC 1.5382</strain>
    </source>
</reference>
<keyword evidence="2" id="KW-1185">Reference proteome</keyword>
<dbReference type="InterPro" id="IPR036249">
    <property type="entry name" value="Thioredoxin-like_sf"/>
</dbReference>
<gene>
    <name evidence="1" type="ORF">SAMN05216282_1117</name>
</gene>
<dbReference type="SUPFAM" id="SSF52833">
    <property type="entry name" value="Thioredoxin-like"/>
    <property type="match status" value="1"/>
</dbReference>
<dbReference type="OrthoDB" id="1495530at2"/>
<protein>
    <submittedName>
        <fullName evidence="1">Uncharacterized protein</fullName>
    </submittedName>
</protein>
<name>A0A1G9E2X0_9MICO</name>
<evidence type="ECO:0000313" key="2">
    <source>
        <dbReference type="Proteomes" id="UP000198701"/>
    </source>
</evidence>
<dbReference type="Proteomes" id="UP000198701">
    <property type="component" value="Unassembled WGS sequence"/>
</dbReference>
<dbReference type="EMBL" id="FNFU01000011">
    <property type="protein sequence ID" value="SDK70485.1"/>
    <property type="molecule type" value="Genomic_DNA"/>
</dbReference>
<proteinExistence type="predicted"/>
<sequence length="86" mass="9058">MELIFFSSAFCEPCMQTRAVLAEAARLVPLATVRELDVARDVAEAEAEGIRTTPTVIVKNAAGTEVFRAVGVPTLAQVLVAAAKAL</sequence>
<accession>A0A1G9E2X0</accession>
<organism evidence="1 2">
    <name type="scientific">Cryobacterium psychrotolerans</name>
    <dbReference type="NCBI Taxonomy" id="386301"/>
    <lineage>
        <taxon>Bacteria</taxon>
        <taxon>Bacillati</taxon>
        <taxon>Actinomycetota</taxon>
        <taxon>Actinomycetes</taxon>
        <taxon>Micrococcales</taxon>
        <taxon>Microbacteriaceae</taxon>
        <taxon>Cryobacterium</taxon>
    </lineage>
</organism>
<dbReference type="CDD" id="cd02947">
    <property type="entry name" value="TRX_family"/>
    <property type="match status" value="1"/>
</dbReference>
<dbReference type="AlphaFoldDB" id="A0A1G9E2X0"/>
<dbReference type="STRING" id="386301.SAMN05216282_1117"/>
<dbReference type="RefSeq" id="WP_092323729.1">
    <property type="nucleotide sequence ID" value="NZ_FNFU01000011.1"/>
</dbReference>